<reference evidence="2 3" key="1">
    <citation type="submission" date="2015-01" db="EMBL/GenBank/DDBJ databases">
        <title>The Genome Sequence of Rhinocladiella mackenzie CBS 650.93.</title>
        <authorList>
            <consortium name="The Broad Institute Genomics Platform"/>
            <person name="Cuomo C."/>
            <person name="de Hoog S."/>
            <person name="Gorbushina A."/>
            <person name="Stielow B."/>
            <person name="Teixiera M."/>
            <person name="Abouelleil A."/>
            <person name="Chapman S.B."/>
            <person name="Priest M."/>
            <person name="Young S.K."/>
            <person name="Wortman J."/>
            <person name="Nusbaum C."/>
            <person name="Birren B."/>
        </authorList>
    </citation>
    <scope>NUCLEOTIDE SEQUENCE [LARGE SCALE GENOMIC DNA]</scope>
    <source>
        <strain evidence="2 3">CBS 650.93</strain>
    </source>
</reference>
<name>A0A0D2I0U3_9EURO</name>
<dbReference type="SUPFAM" id="SSF48452">
    <property type="entry name" value="TPR-like"/>
    <property type="match status" value="1"/>
</dbReference>
<dbReference type="EMBL" id="KN847487">
    <property type="protein sequence ID" value="KIW99348.1"/>
    <property type="molecule type" value="Genomic_DNA"/>
</dbReference>
<dbReference type="PANTHER" id="PTHR21581:SF6">
    <property type="entry name" value="TRAFFICKING PROTEIN PARTICLE COMPLEX SUBUNIT 12"/>
    <property type="match status" value="1"/>
</dbReference>
<proteinExistence type="predicted"/>
<evidence type="ECO:0008006" key="4">
    <source>
        <dbReference type="Google" id="ProtNLM"/>
    </source>
</evidence>
<dbReference type="GeneID" id="25299407"/>
<evidence type="ECO:0000313" key="3">
    <source>
        <dbReference type="Proteomes" id="UP000053617"/>
    </source>
</evidence>
<dbReference type="GO" id="GO:0005794">
    <property type="term" value="C:Golgi apparatus"/>
    <property type="evidence" value="ECO:0007669"/>
    <property type="project" value="TreeGrafter"/>
</dbReference>
<dbReference type="VEuPathDB" id="FungiDB:Z518_11336"/>
<evidence type="ECO:0000313" key="2">
    <source>
        <dbReference type="EMBL" id="KIW99348.1"/>
    </source>
</evidence>
<gene>
    <name evidence="2" type="ORF">Z518_11336</name>
</gene>
<dbReference type="STRING" id="1442369.A0A0D2I0U3"/>
<dbReference type="Proteomes" id="UP000053617">
    <property type="component" value="Unassembled WGS sequence"/>
</dbReference>
<evidence type="ECO:0000256" key="1">
    <source>
        <dbReference type="SAM" id="MobiDB-lite"/>
    </source>
</evidence>
<dbReference type="OrthoDB" id="428342at2759"/>
<dbReference type="AlphaFoldDB" id="A0A0D2I0U3"/>
<organism evidence="2 3">
    <name type="scientific">Rhinocladiella mackenziei CBS 650.93</name>
    <dbReference type="NCBI Taxonomy" id="1442369"/>
    <lineage>
        <taxon>Eukaryota</taxon>
        <taxon>Fungi</taxon>
        <taxon>Dikarya</taxon>
        <taxon>Ascomycota</taxon>
        <taxon>Pezizomycotina</taxon>
        <taxon>Eurotiomycetes</taxon>
        <taxon>Chaetothyriomycetidae</taxon>
        <taxon>Chaetothyriales</taxon>
        <taxon>Herpotrichiellaceae</taxon>
        <taxon>Rhinocladiella</taxon>
    </lineage>
</organism>
<dbReference type="InterPro" id="IPR011990">
    <property type="entry name" value="TPR-like_helical_dom_sf"/>
</dbReference>
<protein>
    <recommendedName>
        <fullName evidence="4">Tetratricopeptide repeat protein 15</fullName>
    </recommendedName>
</protein>
<feature type="compositionally biased region" description="Polar residues" evidence="1">
    <location>
        <begin position="49"/>
        <end position="72"/>
    </location>
</feature>
<dbReference type="HOGENOM" id="CLU_022275_0_0_1"/>
<dbReference type="RefSeq" id="XP_013266485.1">
    <property type="nucleotide sequence ID" value="XM_013411031.1"/>
</dbReference>
<dbReference type="GO" id="GO:0030008">
    <property type="term" value="C:TRAPP complex"/>
    <property type="evidence" value="ECO:0007669"/>
    <property type="project" value="TreeGrafter"/>
</dbReference>
<dbReference type="Gene3D" id="1.25.40.10">
    <property type="entry name" value="Tetratricopeptide repeat domain"/>
    <property type="match status" value="1"/>
</dbReference>
<dbReference type="PANTHER" id="PTHR21581">
    <property type="entry name" value="D-ALANYL-D-ALANINE CARBOXYPEPTIDASE"/>
    <property type="match status" value="1"/>
</dbReference>
<feature type="compositionally biased region" description="Basic residues" evidence="1">
    <location>
        <begin position="1"/>
        <end position="11"/>
    </location>
</feature>
<feature type="region of interest" description="Disordered" evidence="1">
    <location>
        <begin position="1"/>
        <end position="73"/>
    </location>
</feature>
<sequence length="458" mass="50716">MASAHHSRKPSGRASLPRRTTKGPLDAVDDPSLASSRHSPLPQPPQDEASGSTAQQSANPQPSIQHAQQPSVQVGEPIKEERELSFLFDTSIYHPLSQLEVPGPFRKPFLPPPTNETSVARSLEQLDALLSQCEFLRAAHLAGSILTSGTVRPTDSKTVFRLLAVRYSCLELSGNLLLAAQEAKALEDLSSAFYYDDPNVDKAEDDEVLQPHRVPHHIMPFSLRLQALRLQSIGFSDPRRGVSTLYDTAFECREHLSTPSTTPEQRVLWTERLHEVSIWVVNALIEMGDLDCAARTLETIKPGNSEHRALWTSRMILVRIKMGDMAKAHKLMKDSEFTPEDKLALESLLAVADGRYKEASEALSKSEAKADPSMTALVKQNLAVAYLYQGEVPKAKSLLEELINDGHSFQTLTINLATIYDLTSDRSRDLKMSMISQIAGLQKDQGQSRAFVNADFKM</sequence>
<accession>A0A0D2I0U3</accession>
<keyword evidence="3" id="KW-1185">Reference proteome</keyword>